<dbReference type="InterPro" id="IPR036822">
    <property type="entry name" value="CutC-like_dom_sf"/>
</dbReference>
<dbReference type="Gene3D" id="3.20.20.380">
    <property type="entry name" value="Copper homeostasis (CutC) domain"/>
    <property type="match status" value="1"/>
</dbReference>
<proteinExistence type="inferred from homology"/>
<reference evidence="3 6" key="3">
    <citation type="submission" date="2018-07" db="EMBL/GenBank/DDBJ databases">
        <title>Leeuwenhoekiella genomics.</title>
        <authorList>
            <person name="Tahon G."/>
            <person name="Willems A."/>
        </authorList>
    </citation>
    <scope>NUCLEOTIDE SEQUENCE [LARGE SCALE GENOMIC DNA]</scope>
    <source>
        <strain evidence="3 6">LMG 24856</strain>
    </source>
</reference>
<evidence type="ECO:0000256" key="1">
    <source>
        <dbReference type="ARBA" id="ARBA00007768"/>
    </source>
</evidence>
<comment type="caution">
    <text evidence="2">Once thought to be involved in copper homeostasis, experiments in E.coli have shown this is not the case.</text>
</comment>
<evidence type="ECO:0000313" key="3">
    <source>
        <dbReference type="EMBL" id="RXG27339.1"/>
    </source>
</evidence>
<dbReference type="SUPFAM" id="SSF110395">
    <property type="entry name" value="CutC-like"/>
    <property type="match status" value="1"/>
</dbReference>
<keyword evidence="6" id="KW-1185">Reference proteome</keyword>
<evidence type="ECO:0000313" key="6">
    <source>
        <dbReference type="Proteomes" id="UP000290037"/>
    </source>
</evidence>
<dbReference type="RefSeq" id="WP_072985071.1">
    <property type="nucleotide sequence ID" value="NZ_CP084318.1"/>
</dbReference>
<evidence type="ECO:0000313" key="4">
    <source>
        <dbReference type="EMBL" id="SHI26192.1"/>
    </source>
</evidence>
<dbReference type="Proteomes" id="UP000290037">
    <property type="component" value="Unassembled WGS sequence"/>
</dbReference>
<comment type="similarity">
    <text evidence="1 2">Belongs to the CutC family.</text>
</comment>
<dbReference type="EMBL" id="FQXT01000007">
    <property type="protein sequence ID" value="SHI26192.1"/>
    <property type="molecule type" value="Genomic_DNA"/>
</dbReference>
<dbReference type="PANTHER" id="PTHR12598:SF0">
    <property type="entry name" value="COPPER HOMEOSTASIS PROTEIN CUTC HOMOLOG"/>
    <property type="match status" value="1"/>
</dbReference>
<dbReference type="PANTHER" id="PTHR12598">
    <property type="entry name" value="COPPER HOMEOSTASIS PROTEIN CUTC"/>
    <property type="match status" value="1"/>
</dbReference>
<evidence type="ECO:0000256" key="2">
    <source>
        <dbReference type="HAMAP-Rule" id="MF_00795"/>
    </source>
</evidence>
<sequence length="211" mass="23016">MSKKYIKEACVESLAQAIKAEEKGADRLELCAYLAFDGLTPAPDLISEVIKAVKIPVRVMIRPRNGDFNYSEEELEHMKACIAFCKKEGAEGVVFGVLNESKKLNIEAIEMLTKAAKPLKVVIHKAIDATPDIDAALKELLQVEGVDTLLTSGGKSNAFDGAENLNRLITMAGNKLEIMPAGKITQFNLTELHHLVEAEAYHGRLIVGELA</sequence>
<organism evidence="4 5">
    <name type="scientific">Leeuwenhoekiella palythoae</name>
    <dbReference type="NCBI Taxonomy" id="573501"/>
    <lineage>
        <taxon>Bacteria</taxon>
        <taxon>Pseudomonadati</taxon>
        <taxon>Bacteroidota</taxon>
        <taxon>Flavobacteriia</taxon>
        <taxon>Flavobacteriales</taxon>
        <taxon>Flavobacteriaceae</taxon>
        <taxon>Leeuwenhoekiella</taxon>
    </lineage>
</organism>
<dbReference type="InterPro" id="IPR005627">
    <property type="entry name" value="CutC-like"/>
</dbReference>
<protein>
    <recommendedName>
        <fullName evidence="2">PF03932 family protein CutC</fullName>
    </recommendedName>
</protein>
<name>A0A1M5ZPQ4_9FLAO</name>
<dbReference type="Proteomes" id="UP000184240">
    <property type="component" value="Unassembled WGS sequence"/>
</dbReference>
<dbReference type="HAMAP" id="MF_00795">
    <property type="entry name" value="CutC"/>
    <property type="match status" value="1"/>
</dbReference>
<keyword evidence="2" id="KW-0963">Cytoplasm</keyword>
<dbReference type="OrthoDB" id="9815677at2"/>
<gene>
    <name evidence="2" type="primary">cutC</name>
    <name evidence="3" type="ORF">DSM01_3149</name>
    <name evidence="4" type="ORF">SAMN04487999_3356</name>
</gene>
<accession>A0A1M5ZPQ4</accession>
<reference evidence="4" key="2">
    <citation type="submission" date="2016-11" db="EMBL/GenBank/DDBJ databases">
        <authorList>
            <person name="Jaros S."/>
            <person name="Januszkiewicz K."/>
            <person name="Wedrychowicz H."/>
        </authorList>
    </citation>
    <scope>NUCLEOTIDE SEQUENCE [LARGE SCALE GENOMIC DNA]</scope>
    <source>
        <strain evidence="4">DSM 19859</strain>
    </source>
</reference>
<dbReference type="AlphaFoldDB" id="A0A1M5ZPQ4"/>
<dbReference type="Pfam" id="PF03932">
    <property type="entry name" value="CutC"/>
    <property type="match status" value="1"/>
</dbReference>
<dbReference type="STRING" id="573501.SAMN04487999_3356"/>
<evidence type="ECO:0000313" key="5">
    <source>
        <dbReference type="Proteomes" id="UP000184240"/>
    </source>
</evidence>
<dbReference type="GO" id="GO:0005737">
    <property type="term" value="C:cytoplasm"/>
    <property type="evidence" value="ECO:0007669"/>
    <property type="project" value="UniProtKB-SubCell"/>
</dbReference>
<dbReference type="EMBL" id="QOVN01000008">
    <property type="protein sequence ID" value="RXG27339.1"/>
    <property type="molecule type" value="Genomic_DNA"/>
</dbReference>
<dbReference type="GO" id="GO:0005507">
    <property type="term" value="F:copper ion binding"/>
    <property type="evidence" value="ECO:0007669"/>
    <property type="project" value="TreeGrafter"/>
</dbReference>
<reference evidence="5" key="1">
    <citation type="submission" date="2016-11" db="EMBL/GenBank/DDBJ databases">
        <authorList>
            <person name="Varghese N."/>
            <person name="Submissions S."/>
        </authorList>
    </citation>
    <scope>NUCLEOTIDE SEQUENCE [LARGE SCALE GENOMIC DNA]</scope>
    <source>
        <strain evidence="5">DSM 19859</strain>
    </source>
</reference>
<comment type="subcellular location">
    <subcellularLocation>
        <location evidence="2">Cytoplasm</location>
    </subcellularLocation>
</comment>